<dbReference type="InterPro" id="IPR013525">
    <property type="entry name" value="ABC2_TM"/>
</dbReference>
<dbReference type="RefSeq" id="WP_094058730.1">
    <property type="nucleotide sequence ID" value="NZ_CP022530.1"/>
</dbReference>
<evidence type="ECO:0000256" key="2">
    <source>
        <dbReference type="ARBA" id="ARBA00007783"/>
    </source>
</evidence>
<keyword evidence="8 9" id="KW-0472">Membrane</keyword>
<keyword evidence="6 9" id="KW-1133">Transmembrane helix</keyword>
<keyword evidence="5 9" id="KW-0812">Transmembrane</keyword>
<comment type="similarity">
    <text evidence="2 9">Belongs to the ABC-2 integral membrane protein family.</text>
</comment>
<feature type="transmembrane region" description="Helical" evidence="9">
    <location>
        <begin position="64"/>
        <end position="82"/>
    </location>
</feature>
<proteinExistence type="inferred from homology"/>
<evidence type="ECO:0000256" key="8">
    <source>
        <dbReference type="ARBA" id="ARBA00023136"/>
    </source>
</evidence>
<feature type="transmembrane region" description="Helical" evidence="9">
    <location>
        <begin position="116"/>
        <end position="136"/>
    </location>
</feature>
<feature type="domain" description="ABC transmembrane type-2" evidence="10">
    <location>
        <begin position="23"/>
        <end position="251"/>
    </location>
</feature>
<evidence type="ECO:0000256" key="5">
    <source>
        <dbReference type="ARBA" id="ARBA00022692"/>
    </source>
</evidence>
<dbReference type="Pfam" id="PF01061">
    <property type="entry name" value="ABC2_membrane"/>
    <property type="match status" value="1"/>
</dbReference>
<protein>
    <recommendedName>
        <fullName evidence="9">Transport permease protein</fullName>
    </recommendedName>
</protein>
<dbReference type="PANTHER" id="PTHR30413">
    <property type="entry name" value="INNER MEMBRANE TRANSPORT PERMEASE"/>
    <property type="match status" value="1"/>
</dbReference>
<dbReference type="KEGG" id="bsan:CHH28_01960"/>
<feature type="transmembrane region" description="Helical" evidence="9">
    <location>
        <begin position="21"/>
        <end position="44"/>
    </location>
</feature>
<dbReference type="GO" id="GO:0005886">
    <property type="term" value="C:plasma membrane"/>
    <property type="evidence" value="ECO:0007669"/>
    <property type="project" value="UniProtKB-SubCell"/>
</dbReference>
<dbReference type="Proteomes" id="UP000202440">
    <property type="component" value="Chromosome"/>
</dbReference>
<dbReference type="GO" id="GO:0015920">
    <property type="term" value="P:lipopolysaccharide transport"/>
    <property type="evidence" value="ECO:0007669"/>
    <property type="project" value="TreeGrafter"/>
</dbReference>
<gene>
    <name evidence="11" type="ORF">CHH28_01960</name>
</gene>
<evidence type="ECO:0000256" key="4">
    <source>
        <dbReference type="ARBA" id="ARBA00022475"/>
    </source>
</evidence>
<evidence type="ECO:0000256" key="7">
    <source>
        <dbReference type="ARBA" id="ARBA00023047"/>
    </source>
</evidence>
<dbReference type="EMBL" id="CP022530">
    <property type="protein sequence ID" value="ASP37512.1"/>
    <property type="molecule type" value="Genomic_DNA"/>
</dbReference>
<evidence type="ECO:0000256" key="1">
    <source>
        <dbReference type="ARBA" id="ARBA00004651"/>
    </source>
</evidence>
<feature type="transmembrane region" description="Helical" evidence="9">
    <location>
        <begin position="174"/>
        <end position="192"/>
    </location>
</feature>
<evidence type="ECO:0000313" key="11">
    <source>
        <dbReference type="EMBL" id="ASP37512.1"/>
    </source>
</evidence>
<keyword evidence="12" id="KW-1185">Reference proteome</keyword>
<evidence type="ECO:0000256" key="6">
    <source>
        <dbReference type="ARBA" id="ARBA00022989"/>
    </source>
</evidence>
<keyword evidence="7" id="KW-0625">Polysaccharide transport</keyword>
<evidence type="ECO:0000256" key="9">
    <source>
        <dbReference type="RuleBase" id="RU361157"/>
    </source>
</evidence>
<dbReference type="AlphaFoldDB" id="A0A222FFV0"/>
<dbReference type="OrthoDB" id="9786910at2"/>
<comment type="subcellular location">
    <subcellularLocation>
        <location evidence="9">Cell inner membrane</location>
        <topology evidence="9">Multi-pass membrane protein</topology>
    </subcellularLocation>
    <subcellularLocation>
        <location evidence="1">Cell membrane</location>
        <topology evidence="1">Multi-pass membrane protein</topology>
    </subcellularLocation>
</comment>
<keyword evidence="4 9" id="KW-1003">Cell membrane</keyword>
<accession>A0A222FFV0</accession>
<evidence type="ECO:0000313" key="12">
    <source>
        <dbReference type="Proteomes" id="UP000202440"/>
    </source>
</evidence>
<dbReference type="InterPro" id="IPR047817">
    <property type="entry name" value="ABC2_TM_bact-type"/>
</dbReference>
<name>A0A222FFV0_9GAMM</name>
<evidence type="ECO:0000256" key="3">
    <source>
        <dbReference type="ARBA" id="ARBA00022448"/>
    </source>
</evidence>
<reference evidence="11 12" key="1">
    <citation type="submission" date="2017-07" db="EMBL/GenBank/DDBJ databases">
        <title>Annotated genome sequence of Bacterioplanes sanyensis isolated from Red Sea.</title>
        <authorList>
            <person name="Rehman Z.U."/>
        </authorList>
    </citation>
    <scope>NUCLEOTIDE SEQUENCE [LARGE SCALE GENOMIC DNA]</scope>
    <source>
        <strain evidence="11 12">NV9</strain>
    </source>
</reference>
<feature type="transmembrane region" description="Helical" evidence="9">
    <location>
        <begin position="227"/>
        <end position="247"/>
    </location>
</feature>
<dbReference type="GO" id="GO:0140359">
    <property type="term" value="F:ABC-type transporter activity"/>
    <property type="evidence" value="ECO:0007669"/>
    <property type="project" value="InterPro"/>
</dbReference>
<dbReference type="PANTHER" id="PTHR30413:SF10">
    <property type="entry name" value="CAPSULE POLYSACCHARIDE EXPORT INNER-MEMBRANE PROTEIN CTRC"/>
    <property type="match status" value="1"/>
</dbReference>
<evidence type="ECO:0000259" key="10">
    <source>
        <dbReference type="PROSITE" id="PS51012"/>
    </source>
</evidence>
<dbReference type="PROSITE" id="PS51012">
    <property type="entry name" value="ABC_TM2"/>
    <property type="match status" value="1"/>
</dbReference>
<feature type="transmembrane region" description="Helical" evidence="9">
    <location>
        <begin position="142"/>
        <end position="167"/>
    </location>
</feature>
<sequence length="259" mass="28945">MNRSLLLQFTRQDLVDRHAGSSLGALWTLLLPLSQILIFSLVFSKIMGMKLHSMGMGPASEYSYSIYLIAGLLPWLAFANTINRCAGVYQEKAGLISKVQLSLMGLPLYIPVSESVLYAIGMSFFAIFLLAVGFPISWQWLWLPLLFALVMLVAFTVGLASAILNVFIRDTRELVGLVMQIAFWATPIVYVADMIDVSWHWLFDVNPMFHLISAFRRVIVEGQAPDALPLLMIAAVTALLLGCTVMVGRRLERDIRDFI</sequence>
<keyword evidence="7" id="KW-0762">Sugar transport</keyword>
<keyword evidence="3 9" id="KW-0813">Transport</keyword>
<dbReference type="GO" id="GO:0015774">
    <property type="term" value="P:polysaccharide transport"/>
    <property type="evidence" value="ECO:0007669"/>
    <property type="project" value="UniProtKB-KW"/>
</dbReference>
<organism evidence="11 12">
    <name type="scientific">Bacterioplanes sanyensis</name>
    <dbReference type="NCBI Taxonomy" id="1249553"/>
    <lineage>
        <taxon>Bacteria</taxon>
        <taxon>Pseudomonadati</taxon>
        <taxon>Pseudomonadota</taxon>
        <taxon>Gammaproteobacteria</taxon>
        <taxon>Oceanospirillales</taxon>
        <taxon>Oceanospirillaceae</taxon>
        <taxon>Bacterioplanes</taxon>
    </lineage>
</organism>